<dbReference type="SUPFAM" id="SSF53901">
    <property type="entry name" value="Thiolase-like"/>
    <property type="match status" value="1"/>
</dbReference>
<dbReference type="PANTHER" id="PTHR18919">
    <property type="entry name" value="ACETYL-COA C-ACYLTRANSFERASE"/>
    <property type="match status" value="1"/>
</dbReference>
<evidence type="ECO:0000256" key="1">
    <source>
        <dbReference type="ARBA" id="ARBA00010982"/>
    </source>
</evidence>
<dbReference type="InterPro" id="IPR016039">
    <property type="entry name" value="Thiolase-like"/>
</dbReference>
<reference evidence="5" key="1">
    <citation type="submission" date="2016-03" db="EMBL/GenBank/DDBJ databases">
        <authorList>
            <person name="Ploux O."/>
        </authorList>
    </citation>
    <scope>NUCLEOTIDE SEQUENCE</scope>
    <source>
        <strain evidence="5">UC10</strain>
    </source>
</reference>
<evidence type="ECO:0000313" key="5">
    <source>
        <dbReference type="EMBL" id="SBS71089.1"/>
    </source>
</evidence>
<accession>A0A1Y5P179</accession>
<comment type="similarity">
    <text evidence="1">Belongs to the thiolase-like superfamily. Thiolase family.</text>
</comment>
<gene>
    <name evidence="5" type="ORF">MHPYR_100074</name>
</gene>
<dbReference type="Pfam" id="PF18313">
    <property type="entry name" value="TLP1_add_C"/>
    <property type="match status" value="1"/>
</dbReference>
<dbReference type="Gene3D" id="2.40.50.840">
    <property type="match status" value="1"/>
</dbReference>
<keyword evidence="2" id="KW-0808">Transferase</keyword>
<dbReference type="Gene3D" id="3.40.47.10">
    <property type="match status" value="1"/>
</dbReference>
<evidence type="ECO:0000256" key="3">
    <source>
        <dbReference type="ARBA" id="ARBA00023315"/>
    </source>
</evidence>
<protein>
    <submittedName>
        <fullName evidence="5">Acetyl-coenzyme A synthetase</fullName>
    </submittedName>
</protein>
<dbReference type="AlphaFoldDB" id="A0A1Y5P179"/>
<dbReference type="EMBL" id="FLQS01000002">
    <property type="protein sequence ID" value="SBS71089.1"/>
    <property type="molecule type" value="Genomic_DNA"/>
</dbReference>
<organism evidence="5">
    <name type="scientific">uncultured Mycobacterium sp</name>
    <dbReference type="NCBI Taxonomy" id="171292"/>
    <lineage>
        <taxon>Bacteria</taxon>
        <taxon>Bacillati</taxon>
        <taxon>Actinomycetota</taxon>
        <taxon>Actinomycetes</taxon>
        <taxon>Mycobacteriales</taxon>
        <taxon>Mycobacteriaceae</taxon>
        <taxon>Mycobacterium</taxon>
        <taxon>environmental samples</taxon>
    </lineage>
</organism>
<name>A0A1Y5P179_9MYCO</name>
<dbReference type="InterPro" id="IPR040771">
    <property type="entry name" value="TLP1_add_C"/>
</dbReference>
<proteinExistence type="inferred from homology"/>
<evidence type="ECO:0000259" key="4">
    <source>
        <dbReference type="Pfam" id="PF18313"/>
    </source>
</evidence>
<dbReference type="PANTHER" id="PTHR18919:SF139">
    <property type="entry name" value="THIOLASE-LIKE PROTEIN TYPE 1 ADDITIONAL C-TERMINAL DOMAIN-CONTAINING PROTEIN"/>
    <property type="match status" value="1"/>
</dbReference>
<sequence length="490" mass="51923">MSTSNSRQLCVIGAAQHTVRDAEAPEPLVSWAQRAREAAGAAGLPDILTEIESLQVVYCQSWPYDDPVGRLASSIGADPGHRVYSGIGGTTPQELVNRTAEAMMRGELDLALICSAEALATVRQAKRRGVRLPWRYRKSTPFPWDPPHASEANHSVFQAWETFPLWDTARRAHRGASLSDDAAEAADVMAAMTRVAAVNPHAWRPDVLSAEAIGTVTDANRYVGWPYTKREVAVMDVDMSAALVLATRAKADSLGVPEDRRLYLSGWAYAEDPATVAERDDLSKSAAMAVTGRQALASARLTLSDITAFDLYSCFPSSVRLACDALGLALNDERGTTITGGLPYAGGPASGYLTHAIASAYDQLAAEDGHALITGVGMHLAKHVAAVWSSAPLGEPEIADPAALQSAVDAGQPRHLVLAGWSGAATVLGYTVAHGRDGSAEQGLVVLDTPDGRALARVKDPELLADAESRELVGQAVVVTTDGTCNEARW</sequence>
<dbReference type="GO" id="GO:0016746">
    <property type="term" value="F:acyltransferase activity"/>
    <property type="evidence" value="ECO:0007669"/>
    <property type="project" value="UniProtKB-KW"/>
</dbReference>
<feature type="domain" description="Thiolase-like protein type 1 additional C-terminal" evidence="4">
    <location>
        <begin position="404"/>
        <end position="484"/>
    </location>
</feature>
<keyword evidence="3" id="KW-0012">Acyltransferase</keyword>
<evidence type="ECO:0000256" key="2">
    <source>
        <dbReference type="ARBA" id="ARBA00022679"/>
    </source>
</evidence>